<feature type="compositionally biased region" description="Low complexity" evidence="1">
    <location>
        <begin position="80"/>
        <end position="92"/>
    </location>
</feature>
<reference evidence="2 3" key="1">
    <citation type="journal article" date="2019" name="Nat. Ecol. Evol.">
        <title>Megaphylogeny resolves global patterns of mushroom evolution.</title>
        <authorList>
            <person name="Varga T."/>
            <person name="Krizsan K."/>
            <person name="Foldi C."/>
            <person name="Dima B."/>
            <person name="Sanchez-Garcia M."/>
            <person name="Sanchez-Ramirez S."/>
            <person name="Szollosi G.J."/>
            <person name="Szarkandi J.G."/>
            <person name="Papp V."/>
            <person name="Albert L."/>
            <person name="Andreopoulos W."/>
            <person name="Angelini C."/>
            <person name="Antonin V."/>
            <person name="Barry K.W."/>
            <person name="Bougher N.L."/>
            <person name="Buchanan P."/>
            <person name="Buyck B."/>
            <person name="Bense V."/>
            <person name="Catcheside P."/>
            <person name="Chovatia M."/>
            <person name="Cooper J."/>
            <person name="Damon W."/>
            <person name="Desjardin D."/>
            <person name="Finy P."/>
            <person name="Geml J."/>
            <person name="Haridas S."/>
            <person name="Hughes K."/>
            <person name="Justo A."/>
            <person name="Karasinski D."/>
            <person name="Kautmanova I."/>
            <person name="Kiss B."/>
            <person name="Kocsube S."/>
            <person name="Kotiranta H."/>
            <person name="LaButti K.M."/>
            <person name="Lechner B.E."/>
            <person name="Liimatainen K."/>
            <person name="Lipzen A."/>
            <person name="Lukacs Z."/>
            <person name="Mihaltcheva S."/>
            <person name="Morgado L.N."/>
            <person name="Niskanen T."/>
            <person name="Noordeloos M.E."/>
            <person name="Ohm R.A."/>
            <person name="Ortiz-Santana B."/>
            <person name="Ovrebo C."/>
            <person name="Racz N."/>
            <person name="Riley R."/>
            <person name="Savchenko A."/>
            <person name="Shiryaev A."/>
            <person name="Soop K."/>
            <person name="Spirin V."/>
            <person name="Szebenyi C."/>
            <person name="Tomsovsky M."/>
            <person name="Tulloss R.E."/>
            <person name="Uehling J."/>
            <person name="Grigoriev I.V."/>
            <person name="Vagvolgyi C."/>
            <person name="Papp T."/>
            <person name="Martin F.M."/>
            <person name="Miettinen O."/>
            <person name="Hibbett D.S."/>
            <person name="Nagy L.G."/>
        </authorList>
    </citation>
    <scope>NUCLEOTIDE SEQUENCE [LARGE SCALE GENOMIC DNA]</scope>
    <source>
        <strain evidence="2 3">HHB13444</strain>
    </source>
</reference>
<name>A0A5C3PFT7_9APHY</name>
<evidence type="ECO:0000313" key="3">
    <source>
        <dbReference type="Proteomes" id="UP000308197"/>
    </source>
</evidence>
<protein>
    <submittedName>
        <fullName evidence="2">Uncharacterized protein</fullName>
    </submittedName>
</protein>
<feature type="compositionally biased region" description="Polar residues" evidence="1">
    <location>
        <begin position="60"/>
        <end position="76"/>
    </location>
</feature>
<organism evidence="2 3">
    <name type="scientific">Polyporus arcularius HHB13444</name>
    <dbReference type="NCBI Taxonomy" id="1314778"/>
    <lineage>
        <taxon>Eukaryota</taxon>
        <taxon>Fungi</taxon>
        <taxon>Dikarya</taxon>
        <taxon>Basidiomycota</taxon>
        <taxon>Agaricomycotina</taxon>
        <taxon>Agaricomycetes</taxon>
        <taxon>Polyporales</taxon>
        <taxon>Polyporaceae</taxon>
        <taxon>Polyporus</taxon>
    </lineage>
</organism>
<gene>
    <name evidence="2" type="ORF">K466DRAFT_66203</name>
</gene>
<evidence type="ECO:0000313" key="2">
    <source>
        <dbReference type="EMBL" id="TFK88614.1"/>
    </source>
</evidence>
<keyword evidence="3" id="KW-1185">Reference proteome</keyword>
<evidence type="ECO:0000256" key="1">
    <source>
        <dbReference type="SAM" id="MobiDB-lite"/>
    </source>
</evidence>
<accession>A0A5C3PFT7</accession>
<sequence length="151" mass="15903">MLNNLSLSSPLADLEDVGPSWGHSAEAPFYNPKPKPKLPVQSPAQVDSHSMPVPPASPEIQAQTSMNGPPESSNAAGSGKPASKLPLSAPLPDSTDDGSIDFTPFFAENTYLTSMPATHPVLSPSPFTMYPVAPDEWVAHLGYNTSFSEGL</sequence>
<dbReference type="AlphaFoldDB" id="A0A5C3PFT7"/>
<dbReference type="InParanoid" id="A0A5C3PFT7"/>
<dbReference type="Proteomes" id="UP000308197">
    <property type="component" value="Unassembled WGS sequence"/>
</dbReference>
<feature type="region of interest" description="Disordered" evidence="1">
    <location>
        <begin position="1"/>
        <end position="100"/>
    </location>
</feature>
<dbReference type="EMBL" id="ML211106">
    <property type="protein sequence ID" value="TFK88614.1"/>
    <property type="molecule type" value="Genomic_DNA"/>
</dbReference>
<proteinExistence type="predicted"/>